<feature type="domain" description="AttH" evidence="2">
    <location>
        <begin position="48"/>
        <end position="211"/>
    </location>
</feature>
<dbReference type="InterPro" id="IPR010791">
    <property type="entry name" value="AttH_dom"/>
</dbReference>
<comment type="caution">
    <text evidence="3">The sequence shown here is derived from an EMBL/GenBank/DDBJ whole genome shotgun (WGS) entry which is preliminary data.</text>
</comment>
<feature type="chain" id="PRO_5046186618" description="AttH domain-containing protein" evidence="1">
    <location>
        <begin position="20"/>
        <end position="375"/>
    </location>
</feature>
<gene>
    <name evidence="3" type="ORF">H8B15_15725</name>
</gene>
<protein>
    <recommendedName>
        <fullName evidence="2">AttH domain-containing protein</fullName>
    </recommendedName>
</protein>
<evidence type="ECO:0000259" key="2">
    <source>
        <dbReference type="Pfam" id="PF07143"/>
    </source>
</evidence>
<keyword evidence="4" id="KW-1185">Reference proteome</keyword>
<dbReference type="Pfam" id="PF17186">
    <property type="entry name" value="Lipocalin_9"/>
    <property type="match status" value="1"/>
</dbReference>
<dbReference type="PANTHER" id="PTHR38591">
    <property type="entry name" value="HYDROLASE"/>
    <property type="match status" value="1"/>
</dbReference>
<dbReference type="PROSITE" id="PS51257">
    <property type="entry name" value="PROKAR_LIPOPROTEIN"/>
    <property type="match status" value="1"/>
</dbReference>
<evidence type="ECO:0000313" key="4">
    <source>
        <dbReference type="Proteomes" id="UP000622017"/>
    </source>
</evidence>
<organism evidence="3 4">
    <name type="scientific">Hymenobacter citatus</name>
    <dbReference type="NCBI Taxonomy" id="2763506"/>
    <lineage>
        <taxon>Bacteria</taxon>
        <taxon>Pseudomonadati</taxon>
        <taxon>Bacteroidota</taxon>
        <taxon>Cytophagia</taxon>
        <taxon>Cytophagales</taxon>
        <taxon>Hymenobacteraceae</taxon>
        <taxon>Hymenobacter</taxon>
    </lineage>
</organism>
<reference evidence="3 4" key="1">
    <citation type="submission" date="2020-08" db="EMBL/GenBank/DDBJ databases">
        <title>Hymenobacter sp.</title>
        <authorList>
            <person name="Kim M.K."/>
        </authorList>
    </citation>
    <scope>NUCLEOTIDE SEQUENCE [LARGE SCALE GENOMIC DNA]</scope>
    <source>
        <strain evidence="3 4">BT507</strain>
    </source>
</reference>
<dbReference type="SUPFAM" id="SSF159245">
    <property type="entry name" value="AttH-like"/>
    <property type="match status" value="1"/>
</dbReference>
<evidence type="ECO:0000256" key="1">
    <source>
        <dbReference type="SAM" id="SignalP"/>
    </source>
</evidence>
<dbReference type="Proteomes" id="UP000622017">
    <property type="component" value="Unassembled WGS sequence"/>
</dbReference>
<evidence type="ECO:0000313" key="3">
    <source>
        <dbReference type="EMBL" id="MBC6612374.1"/>
    </source>
</evidence>
<dbReference type="RefSeq" id="WP_187320614.1">
    <property type="nucleotide sequence ID" value="NZ_JACSCY010000013.1"/>
</dbReference>
<dbReference type="Pfam" id="PF07143">
    <property type="entry name" value="CrtC"/>
    <property type="match status" value="1"/>
</dbReference>
<accession>A0ABR7MNA1</accession>
<sequence>MKNLLLATLLLLGTLSGCAVKPTNRYDVFTKTAQLPQEEAPHERNSLEWWYFTGHLRDKKTGEEFGTEYVFFHFNMNGKQDWQMVNFAVTDPKAQQFRYDYKVRKLPKLLAPTLPIGLSMQKKAQQWQLTGQEGRYHLQARMARHAGTAINLTTTPAKPVLLHSGTGYENYGGKATAGYYSYPRLTATGTMEVNGQLHEVEGELWYDRQWNCNSVMAKDAGWDWFSIQLDEPKEDLMLYQLFNRATGEHVGGGSHYSATAQNTHLGEDDFELETLAEWTSPHTHKTYPSKWRVRIPSQGYDLIVEPVMQDQELSIKLLPGIKMSYWEGMCRVSGTHHGKPVTGRSYVEITNRKEKQKVKEAVANASDGVTERQND</sequence>
<dbReference type="Gene3D" id="2.40.370.10">
    <property type="entry name" value="AttH-like domain"/>
    <property type="match status" value="2"/>
</dbReference>
<dbReference type="InterPro" id="IPR023374">
    <property type="entry name" value="AttH-like_dom_sf"/>
</dbReference>
<dbReference type="EMBL" id="JACSCY010000013">
    <property type="protein sequence ID" value="MBC6612374.1"/>
    <property type="molecule type" value="Genomic_DNA"/>
</dbReference>
<name>A0ABR7MNA1_9BACT</name>
<keyword evidence="1" id="KW-0732">Signal</keyword>
<dbReference type="PANTHER" id="PTHR38591:SF1">
    <property type="entry name" value="BLL1000 PROTEIN"/>
    <property type="match status" value="1"/>
</dbReference>
<feature type="signal peptide" evidence="1">
    <location>
        <begin position="1"/>
        <end position="19"/>
    </location>
</feature>
<proteinExistence type="predicted"/>